<name>A0A8T0WK34_PANVG</name>
<organism evidence="1 2">
    <name type="scientific">Panicum virgatum</name>
    <name type="common">Blackwell switchgrass</name>
    <dbReference type="NCBI Taxonomy" id="38727"/>
    <lineage>
        <taxon>Eukaryota</taxon>
        <taxon>Viridiplantae</taxon>
        <taxon>Streptophyta</taxon>
        <taxon>Embryophyta</taxon>
        <taxon>Tracheophyta</taxon>
        <taxon>Spermatophyta</taxon>
        <taxon>Magnoliopsida</taxon>
        <taxon>Liliopsida</taxon>
        <taxon>Poales</taxon>
        <taxon>Poaceae</taxon>
        <taxon>PACMAD clade</taxon>
        <taxon>Panicoideae</taxon>
        <taxon>Panicodae</taxon>
        <taxon>Paniceae</taxon>
        <taxon>Panicinae</taxon>
        <taxon>Panicum</taxon>
        <taxon>Panicum sect. Hiantes</taxon>
    </lineage>
</organism>
<dbReference type="OrthoDB" id="59941at2759"/>
<sequence length="138" mass="15425">MSFEVGCMISEGLWFFIDIPDSVKVWNMQTAAEMNLTGSSGKVYALIVATELIFAATQRTSNCIKWKGNLKQGCIECLLQRSACTSPCMIQIKWNQAVQKEIEIKSPRRHVHLLIGGTIICKFLATQASLLKKAQNKM</sequence>
<comment type="caution">
    <text evidence="1">The sequence shown here is derived from an EMBL/GenBank/DDBJ whole genome shotgun (WGS) entry which is preliminary data.</text>
</comment>
<dbReference type="EMBL" id="CM029039">
    <property type="protein sequence ID" value="KAG2646136.1"/>
    <property type="molecule type" value="Genomic_DNA"/>
</dbReference>
<dbReference type="AlphaFoldDB" id="A0A8T0WK34"/>
<gene>
    <name evidence="1" type="ORF">PVAP13_2KG488505</name>
</gene>
<proteinExistence type="predicted"/>
<dbReference type="Proteomes" id="UP000823388">
    <property type="component" value="Chromosome 2K"/>
</dbReference>
<protein>
    <submittedName>
        <fullName evidence="1">Uncharacterized protein</fullName>
    </submittedName>
</protein>
<accession>A0A8T0WK34</accession>
<evidence type="ECO:0000313" key="2">
    <source>
        <dbReference type="Proteomes" id="UP000823388"/>
    </source>
</evidence>
<keyword evidence="2" id="KW-1185">Reference proteome</keyword>
<evidence type="ECO:0000313" key="1">
    <source>
        <dbReference type="EMBL" id="KAG2646136.1"/>
    </source>
</evidence>
<reference evidence="1" key="1">
    <citation type="submission" date="2020-05" db="EMBL/GenBank/DDBJ databases">
        <title>WGS assembly of Panicum virgatum.</title>
        <authorList>
            <person name="Lovell J.T."/>
            <person name="Jenkins J."/>
            <person name="Shu S."/>
            <person name="Juenger T.E."/>
            <person name="Schmutz J."/>
        </authorList>
    </citation>
    <scope>NUCLEOTIDE SEQUENCE</scope>
    <source>
        <strain evidence="1">AP13</strain>
    </source>
</reference>